<dbReference type="EMBL" id="AP023287">
    <property type="protein sequence ID" value="BCI52839.1"/>
    <property type="molecule type" value="Genomic_DNA"/>
</dbReference>
<organism evidence="1 2">
    <name type="scientific">Mycolicibacterium litorale</name>
    <dbReference type="NCBI Taxonomy" id="758802"/>
    <lineage>
        <taxon>Bacteria</taxon>
        <taxon>Bacillati</taxon>
        <taxon>Actinomycetota</taxon>
        <taxon>Actinomycetes</taxon>
        <taxon>Mycobacteriales</taxon>
        <taxon>Mycobacteriaceae</taxon>
        <taxon>Mycolicibacterium</taxon>
    </lineage>
</organism>
<sequence>MTAMDGVRVRVRGAPGAVLLACAVLCGCVRVVGGAAEQDPGLPVTLADVLIEPSRFPAPYRAAVLDAQGTGDAIADVDGLPAGATVEPAGCAPAPAGAGPDNAVAAQGVDPGTGAALVVILTRSGATLQDRRTQLERCASTTATAGEVVTTVDTVLLPPPPADADGALAAEATIRRSTEPPVRVLRLGAQIDDVRLTVAWLNDDGADPDTAALDAVFTEALSSVHRGRR</sequence>
<evidence type="ECO:0008006" key="3">
    <source>
        <dbReference type="Google" id="ProtNLM"/>
    </source>
</evidence>
<evidence type="ECO:0000313" key="1">
    <source>
        <dbReference type="EMBL" id="BCI52839.1"/>
    </source>
</evidence>
<name>A0A6S6P2Y9_9MYCO</name>
<dbReference type="AlphaFoldDB" id="A0A6S6P2Y9"/>
<protein>
    <recommendedName>
        <fullName evidence="3">DUF5642 domain-containing protein</fullName>
    </recommendedName>
</protein>
<dbReference type="Proteomes" id="UP000515734">
    <property type="component" value="Chromosome"/>
</dbReference>
<evidence type="ECO:0000313" key="2">
    <source>
        <dbReference type="Proteomes" id="UP000515734"/>
    </source>
</evidence>
<gene>
    <name evidence="1" type="ORF">NIIDNTM18_21170</name>
</gene>
<dbReference type="RefSeq" id="WP_185295605.1">
    <property type="nucleotide sequence ID" value="NZ_AP023287.1"/>
</dbReference>
<proteinExistence type="predicted"/>
<reference evidence="1 2" key="1">
    <citation type="submission" date="2020-07" db="EMBL/GenBank/DDBJ databases">
        <title>Complete genome sequence of Mycolicibacterium litorale like strain isolated from cardiac implantable electronic device infection.</title>
        <authorList>
            <person name="Fukano H."/>
            <person name="Miyama H."/>
            <person name="Hoshino Y."/>
        </authorList>
    </citation>
    <scope>NUCLEOTIDE SEQUENCE [LARGE SCALE GENOMIC DNA]</scope>
    <source>
        <strain evidence="1 2">NIIDNTM18</strain>
    </source>
</reference>
<accession>A0A6S6P2Y9</accession>